<dbReference type="AlphaFoldDB" id="A0AAV7M4X0"/>
<comment type="caution">
    <text evidence="1">The sequence shown here is derived from an EMBL/GenBank/DDBJ whole genome shotgun (WGS) entry which is preliminary data.</text>
</comment>
<accession>A0AAV7M4X0</accession>
<feature type="non-terminal residue" evidence="1">
    <location>
        <position position="79"/>
    </location>
</feature>
<evidence type="ECO:0000313" key="1">
    <source>
        <dbReference type="EMBL" id="KAJ1098542.1"/>
    </source>
</evidence>
<keyword evidence="2" id="KW-1185">Reference proteome</keyword>
<feature type="non-terminal residue" evidence="1">
    <location>
        <position position="1"/>
    </location>
</feature>
<protein>
    <submittedName>
        <fullName evidence="1">Uncharacterized protein</fullName>
    </submittedName>
</protein>
<evidence type="ECO:0000313" key="2">
    <source>
        <dbReference type="Proteomes" id="UP001066276"/>
    </source>
</evidence>
<dbReference type="Proteomes" id="UP001066276">
    <property type="component" value="Chromosome 10"/>
</dbReference>
<name>A0AAV7M4X0_PLEWA</name>
<organism evidence="1 2">
    <name type="scientific">Pleurodeles waltl</name>
    <name type="common">Iberian ribbed newt</name>
    <dbReference type="NCBI Taxonomy" id="8319"/>
    <lineage>
        <taxon>Eukaryota</taxon>
        <taxon>Metazoa</taxon>
        <taxon>Chordata</taxon>
        <taxon>Craniata</taxon>
        <taxon>Vertebrata</taxon>
        <taxon>Euteleostomi</taxon>
        <taxon>Amphibia</taxon>
        <taxon>Batrachia</taxon>
        <taxon>Caudata</taxon>
        <taxon>Salamandroidea</taxon>
        <taxon>Salamandridae</taxon>
        <taxon>Pleurodelinae</taxon>
        <taxon>Pleurodeles</taxon>
    </lineage>
</organism>
<gene>
    <name evidence="1" type="ORF">NDU88_003651</name>
</gene>
<dbReference type="EMBL" id="JANPWB010000014">
    <property type="protein sequence ID" value="KAJ1098542.1"/>
    <property type="molecule type" value="Genomic_DNA"/>
</dbReference>
<proteinExistence type="predicted"/>
<sequence length="79" mass="8882">CSCVNYRLFVTCRAAVPLSTGTRLRAGSLRDRSETQFSTCLNPPWVSYWFPPQTASRLKAEKIGKIGYLLKKCQNPATK</sequence>
<reference evidence="1" key="1">
    <citation type="journal article" date="2022" name="bioRxiv">
        <title>Sequencing and chromosome-scale assembly of the giantPleurodeles waltlgenome.</title>
        <authorList>
            <person name="Brown T."/>
            <person name="Elewa A."/>
            <person name="Iarovenko S."/>
            <person name="Subramanian E."/>
            <person name="Araus A.J."/>
            <person name="Petzold A."/>
            <person name="Susuki M."/>
            <person name="Suzuki K.-i.T."/>
            <person name="Hayashi T."/>
            <person name="Toyoda A."/>
            <person name="Oliveira C."/>
            <person name="Osipova E."/>
            <person name="Leigh N.D."/>
            <person name="Simon A."/>
            <person name="Yun M.H."/>
        </authorList>
    </citation>
    <scope>NUCLEOTIDE SEQUENCE</scope>
    <source>
        <strain evidence="1">20211129_DDA</strain>
        <tissue evidence="1">Liver</tissue>
    </source>
</reference>